<name>A0A6C0F7Q8_9ZZZZ</name>
<sequence length="232" mass="28082">MTSLGFIMLRHVNNSITNKYWQHCYNCIRQFYPENYILIIDDNSNWEYITNINLYKTVIIYSEYCGRGELLPYYYYLQFKLFDTAVIIHDSVFINQYIDFSVDKYRSLWHFRHDWDIIDLETKMINLFNDPDLLNFYEDKSLWNGCFGGMSVITHDYLKFVNSKYNLNKLLDCVTDKVYRMAFERVIDCLMLKDCKNVSLLGDIHKYCNWGIKFNEIDNYKYLPLIKVWTGR</sequence>
<protein>
    <recommendedName>
        <fullName evidence="2">Glycosyltransferase</fullName>
    </recommendedName>
</protein>
<organism evidence="1">
    <name type="scientific">viral metagenome</name>
    <dbReference type="NCBI Taxonomy" id="1070528"/>
    <lineage>
        <taxon>unclassified sequences</taxon>
        <taxon>metagenomes</taxon>
        <taxon>organismal metagenomes</taxon>
    </lineage>
</organism>
<accession>A0A6C0F7Q8</accession>
<proteinExistence type="predicted"/>
<evidence type="ECO:0008006" key="2">
    <source>
        <dbReference type="Google" id="ProtNLM"/>
    </source>
</evidence>
<dbReference type="AlphaFoldDB" id="A0A6C0F7Q8"/>
<dbReference type="EMBL" id="MN739028">
    <property type="protein sequence ID" value="QHT35930.1"/>
    <property type="molecule type" value="Genomic_DNA"/>
</dbReference>
<evidence type="ECO:0000313" key="1">
    <source>
        <dbReference type="EMBL" id="QHT35930.1"/>
    </source>
</evidence>
<reference evidence="1" key="1">
    <citation type="journal article" date="2020" name="Nature">
        <title>Giant virus diversity and host interactions through global metagenomics.</title>
        <authorList>
            <person name="Schulz F."/>
            <person name="Roux S."/>
            <person name="Paez-Espino D."/>
            <person name="Jungbluth S."/>
            <person name="Walsh D.A."/>
            <person name="Denef V.J."/>
            <person name="McMahon K.D."/>
            <person name="Konstantinidis K.T."/>
            <person name="Eloe-Fadrosh E.A."/>
            <person name="Kyrpides N.C."/>
            <person name="Woyke T."/>
        </authorList>
    </citation>
    <scope>NUCLEOTIDE SEQUENCE</scope>
    <source>
        <strain evidence="1">GVMAG-M-3300009182-46</strain>
    </source>
</reference>